<dbReference type="PRINTS" id="PR00364">
    <property type="entry name" value="DISEASERSIST"/>
</dbReference>
<dbReference type="Gene3D" id="2.130.10.10">
    <property type="entry name" value="YVTN repeat-like/Quinoprotein amine dehydrogenase"/>
    <property type="match status" value="8"/>
</dbReference>
<accession>A0ABR8F160</accession>
<proteinExistence type="predicted"/>
<dbReference type="InterPro" id="IPR015943">
    <property type="entry name" value="WD40/YVTN_repeat-like_dom_sf"/>
</dbReference>
<dbReference type="PROSITE" id="PS00678">
    <property type="entry name" value="WD_REPEATS_1"/>
    <property type="match status" value="12"/>
</dbReference>
<evidence type="ECO:0000313" key="5">
    <source>
        <dbReference type="EMBL" id="MBD2563655.1"/>
    </source>
</evidence>
<feature type="repeat" description="WD" evidence="3">
    <location>
        <begin position="553"/>
        <end position="594"/>
    </location>
</feature>
<dbReference type="InterPro" id="IPR019775">
    <property type="entry name" value="WD40_repeat_CS"/>
</dbReference>
<organism evidence="5 6">
    <name type="scientific">Nostoc linckia FACHB-391</name>
    <dbReference type="NCBI Taxonomy" id="2692906"/>
    <lineage>
        <taxon>Bacteria</taxon>
        <taxon>Bacillati</taxon>
        <taxon>Cyanobacteriota</taxon>
        <taxon>Cyanophyceae</taxon>
        <taxon>Nostocales</taxon>
        <taxon>Nostocaceae</taxon>
        <taxon>Nostoc</taxon>
    </lineage>
</organism>
<dbReference type="CDD" id="cd00200">
    <property type="entry name" value="WD40"/>
    <property type="match status" value="3"/>
</dbReference>
<comment type="caution">
    <text evidence="5">The sequence shown here is derived from an EMBL/GenBank/DDBJ whole genome shotgun (WGS) entry which is preliminary data.</text>
</comment>
<dbReference type="PROSITE" id="PS50082">
    <property type="entry name" value="WD_REPEATS_2"/>
    <property type="match status" value="14"/>
</dbReference>
<keyword evidence="6" id="KW-1185">Reference proteome</keyword>
<evidence type="ECO:0000259" key="4">
    <source>
        <dbReference type="SMART" id="SM00421"/>
    </source>
</evidence>
<dbReference type="SUPFAM" id="SSF141571">
    <property type="entry name" value="Pentapeptide repeat-like"/>
    <property type="match status" value="1"/>
</dbReference>
<dbReference type="Gene3D" id="1.10.10.10">
    <property type="entry name" value="Winged helix-like DNA-binding domain superfamily/Winged helix DNA-binding domain"/>
    <property type="match status" value="1"/>
</dbReference>
<feature type="repeat" description="WD" evidence="3">
    <location>
        <begin position="805"/>
        <end position="846"/>
    </location>
</feature>
<dbReference type="SUPFAM" id="SSF50978">
    <property type="entry name" value="WD40 repeat-like"/>
    <property type="match status" value="3"/>
</dbReference>
<keyword evidence="2" id="KW-0677">Repeat</keyword>
<feature type="repeat" description="WD" evidence="3">
    <location>
        <begin position="847"/>
        <end position="888"/>
    </location>
</feature>
<dbReference type="SMART" id="SM00421">
    <property type="entry name" value="HTH_LUXR"/>
    <property type="match status" value="1"/>
</dbReference>
<dbReference type="PANTHER" id="PTHR22847:SF637">
    <property type="entry name" value="WD REPEAT DOMAIN 5B"/>
    <property type="match status" value="1"/>
</dbReference>
<feature type="repeat" description="WD" evidence="3">
    <location>
        <begin position="1057"/>
        <end position="1098"/>
    </location>
</feature>
<dbReference type="SMART" id="SM00320">
    <property type="entry name" value="WD40"/>
    <property type="match status" value="14"/>
</dbReference>
<feature type="domain" description="HTH luxR-type" evidence="4">
    <location>
        <begin position="15"/>
        <end position="71"/>
    </location>
</feature>
<reference evidence="5 6" key="1">
    <citation type="journal article" date="2020" name="ISME J.">
        <title>Comparative genomics reveals insights into cyanobacterial evolution and habitat adaptation.</title>
        <authorList>
            <person name="Chen M.Y."/>
            <person name="Teng W.K."/>
            <person name="Zhao L."/>
            <person name="Hu C.X."/>
            <person name="Zhou Y.K."/>
            <person name="Han B.P."/>
            <person name="Song L.R."/>
            <person name="Shu W.S."/>
        </authorList>
    </citation>
    <scope>NUCLEOTIDE SEQUENCE [LARGE SCALE GENOMIC DNA]</scope>
    <source>
        <strain evidence="5 6">FACHB-391</strain>
    </source>
</reference>
<dbReference type="Proteomes" id="UP000604661">
    <property type="component" value="Unassembled WGS sequence"/>
</dbReference>
<feature type="repeat" description="WD" evidence="3">
    <location>
        <begin position="1015"/>
        <end position="1056"/>
    </location>
</feature>
<dbReference type="Gene3D" id="3.40.50.300">
    <property type="entry name" value="P-loop containing nucleotide triphosphate hydrolases"/>
    <property type="match status" value="1"/>
</dbReference>
<gene>
    <name evidence="5" type="ORF">H6G95_24180</name>
</gene>
<feature type="repeat" description="WD" evidence="3">
    <location>
        <begin position="889"/>
        <end position="930"/>
    </location>
</feature>
<dbReference type="RefSeq" id="WP_190894918.1">
    <property type="nucleotide sequence ID" value="NZ_JACJTE010000033.1"/>
</dbReference>
<dbReference type="InterPro" id="IPR016032">
    <property type="entry name" value="Sig_transdc_resp-reg_C-effctor"/>
</dbReference>
<feature type="repeat" description="WD" evidence="3">
    <location>
        <begin position="1099"/>
        <end position="1140"/>
    </location>
</feature>
<dbReference type="PANTHER" id="PTHR22847">
    <property type="entry name" value="WD40 REPEAT PROTEIN"/>
    <property type="match status" value="1"/>
</dbReference>
<feature type="repeat" description="WD" evidence="3">
    <location>
        <begin position="763"/>
        <end position="804"/>
    </location>
</feature>
<feature type="repeat" description="WD" evidence="3">
    <location>
        <begin position="973"/>
        <end position="1014"/>
    </location>
</feature>
<feature type="repeat" description="WD" evidence="3">
    <location>
        <begin position="721"/>
        <end position="762"/>
    </location>
</feature>
<dbReference type="PRINTS" id="PR00320">
    <property type="entry name" value="GPROTEINBRPT"/>
</dbReference>
<feature type="repeat" description="WD" evidence="3">
    <location>
        <begin position="595"/>
        <end position="636"/>
    </location>
</feature>
<dbReference type="InterPro" id="IPR000792">
    <property type="entry name" value="Tscrpt_reg_LuxR_C"/>
</dbReference>
<keyword evidence="1 3" id="KW-0853">WD repeat</keyword>
<evidence type="ECO:0000256" key="2">
    <source>
        <dbReference type="ARBA" id="ARBA00022737"/>
    </source>
</evidence>
<dbReference type="InterPro" id="IPR001680">
    <property type="entry name" value="WD40_rpt"/>
</dbReference>
<feature type="repeat" description="WD" evidence="3">
    <location>
        <begin position="931"/>
        <end position="972"/>
    </location>
</feature>
<dbReference type="Pfam" id="PF00400">
    <property type="entry name" value="WD40"/>
    <property type="match status" value="5"/>
</dbReference>
<dbReference type="InterPro" id="IPR020472">
    <property type="entry name" value="WD40_PAC1"/>
</dbReference>
<dbReference type="Pfam" id="PF25173">
    <property type="entry name" value="Beta-prop_WDR3_1st"/>
    <property type="match status" value="2"/>
</dbReference>
<dbReference type="PROSITE" id="PS50294">
    <property type="entry name" value="WD_REPEATS_REGION"/>
    <property type="match status" value="14"/>
</dbReference>
<dbReference type="InterPro" id="IPR036322">
    <property type="entry name" value="WD40_repeat_dom_sf"/>
</dbReference>
<protein>
    <recommendedName>
        <fullName evidence="4">HTH luxR-type domain-containing protein</fullName>
    </recommendedName>
</protein>
<dbReference type="InterPro" id="IPR036388">
    <property type="entry name" value="WH-like_DNA-bd_sf"/>
</dbReference>
<dbReference type="EMBL" id="JACJTE010000033">
    <property type="protein sequence ID" value="MBD2563655.1"/>
    <property type="molecule type" value="Genomic_DNA"/>
</dbReference>
<sequence>MSEIPEEFLLALAQERSLSSSELEVLLYAVQDKSPNAIAKELGISAEAVRKRLSEVYKKFHVSGAGPGKLTKLQQVIESEYRASSVTVKPIANNYQNWGQAPSIRGVFYGREAELSKLKEWIVKDNCRLIALLGMGGIGKTALSVKLADEVQNNCERLIWRTLRNAPPIEEMLAILIRFLSDEQESDLPKTVDERITLLIHYFRKRRCLVVLDNVETILQGGERAGHYREGYEGYGQLLKRVGEEFHQSCLVLTSREKPKEFAPLEGKASPVRTLSLAGLGETEGQEILKDKGLFGSHTNWAKLVENYSGNPLALKLVSETIRELFGGDIAAFLDEGEIIFGDTRNLLDQQFERTSDLEKEIIYWLAIKREAVSLEDLLDDIVRPLVKRELLEAVESLRRRSLIEKSAALFTLQPVVMEYITEMLVEKVAQQISTGEMTLFMSHPLSEATAKDYIRNAQINLILIPVLKRLITIFRLTKTIEDKLTKILSKLQEKSPPQPGYAVGNILNLLCQMQTDLTGYNFSNLTVWQAYLQGVNLHNVNFANADLAKSAFSGTLGSITSVAFSSDGKLLAAGDADAKTHLWQVADTREIFALSGHKSRIWSVAFSPDSRILASASEDQTVKLWDVREGKCLRTLQGHSHRVWSATFSPDAKILASGSDDRTVKLWDVHTGQCLKTLQGHTSWVWPVSFNPDAKILASGSEDQTIKLWDVSEGKCLRTLQGHTGWIRSVAFSPNGRFLVSCSDDQTIKLWDVHEGNCLKTLQGHTNWIRSVAFSPDGQIIASCSDDQTVKLWDGYTGQYIKTLTGHTSWVWSVAFSPDGQTLASGSEDQTVKLWDIREGKCVKTLQGYTHRVRATAFNPDGRILASGTDDKTIKLWDIHEGKCFKVLHGHTSWIWSVAFSPDGHILASGGDDQTVKLWDIHEGKCLITLQGHTSWVRSVAFSCDGKTLASSGDDQTIKLWDVHTGQCLRTLQGHTSWVWSVTFSPDNQTLASGSEDQTVKLWDFREGKCLRTLQGHTSWVWPVAFSPDGQILASSGDDQIVKLWDVHTGQCLKTLQGHKSRVWSVAFSPDGHILASSGDDQTVKLWDIHTAQCLKTLQGHTSWVRSVSFSPDNCILASGSEDETIKLWDIKIGECLKTLRIQRLYEGMNITGVTGLTTAQLLTLKALGAVEDTEQK</sequence>
<dbReference type="InterPro" id="IPR002182">
    <property type="entry name" value="NB-ARC"/>
</dbReference>
<dbReference type="Pfam" id="PF00931">
    <property type="entry name" value="NB-ARC"/>
    <property type="match status" value="1"/>
</dbReference>
<name>A0ABR8F160_NOSLI</name>
<feature type="repeat" description="WD" evidence="3">
    <location>
        <begin position="679"/>
        <end position="720"/>
    </location>
</feature>
<feature type="repeat" description="WD" evidence="3">
    <location>
        <begin position="637"/>
        <end position="678"/>
    </location>
</feature>
<dbReference type="SUPFAM" id="SSF52540">
    <property type="entry name" value="P-loop containing nucleoside triphosphate hydrolases"/>
    <property type="match status" value="1"/>
</dbReference>
<dbReference type="SUPFAM" id="SSF46894">
    <property type="entry name" value="C-terminal effector domain of the bipartite response regulators"/>
    <property type="match status" value="1"/>
</dbReference>
<dbReference type="Pfam" id="PF00196">
    <property type="entry name" value="GerE"/>
    <property type="match status" value="1"/>
</dbReference>
<evidence type="ECO:0000256" key="1">
    <source>
        <dbReference type="ARBA" id="ARBA00022574"/>
    </source>
</evidence>
<dbReference type="InterPro" id="IPR027417">
    <property type="entry name" value="P-loop_NTPase"/>
</dbReference>
<evidence type="ECO:0000313" key="6">
    <source>
        <dbReference type="Proteomes" id="UP000604661"/>
    </source>
</evidence>
<evidence type="ECO:0000256" key="3">
    <source>
        <dbReference type="PROSITE-ProRule" id="PRU00221"/>
    </source>
</evidence>